<comment type="similarity">
    <text evidence="9">Belongs to the monovalent cation:proton antiporter 1 (CPA1) transporter (TC 2.A.36) family.</text>
</comment>
<sequence length="540" mass="59914">MGLLGLLRRDSTDADGNLPEDSVDAGTQEIFLSWALFIVILLLIASLWTSYYLQQKRIKGIHESIVSIFAGILVGFIVRVSPGHFIQEQLSFSYSYFFNILLPPIILNSGYELNQANFFRNIFSILMFAFAGTFIATVILGVLVYIWTALGLEGVELSFVDAVAMGATLSATDPVTILSIFNTYQVDPKLYTIIFGESLLNDAVCIVIFETCTKFRDQSMTFTSVFAGIGIFFMTFTISLLIGVLAGILTALVLKHTHVRRYPQIESCLVLLFSYGTYFFSNGCHMSGIVSLLFCGITLKHYAYYNMSRRTQLAVKYSFQLLAQLSENFIFIYLGLTLMTQDDLVFRPLLIIVTAAGICLSRYCAVFPLSRLVNQVTRFRARMSGNPQQLQLDEDEIPPSYQFMLFWAGLRGAVGVALAAGIEGPHANVVRATVLVVVMLTVLVFGGTTAQMLEILGIRTGVAQEQDSDDEFDLELPRSQLQRQRPAASSSQTYVDDENEDDDAENPVASVAASVTEAGSRWFSELDAKVFKPVLLDDPR</sequence>
<feature type="compositionally biased region" description="Acidic residues" evidence="10">
    <location>
        <begin position="495"/>
        <end position="505"/>
    </location>
</feature>
<keyword evidence="3 9" id="KW-0812">Transmembrane</keyword>
<dbReference type="AlphaFoldDB" id="A0A2T0FJ77"/>
<dbReference type="InterPro" id="IPR018422">
    <property type="entry name" value="Cation/H_exchanger_CPA1"/>
</dbReference>
<dbReference type="Pfam" id="PF00999">
    <property type="entry name" value="Na_H_Exchanger"/>
    <property type="match status" value="1"/>
</dbReference>
<feature type="transmembrane region" description="Helical" evidence="11">
    <location>
        <begin position="159"/>
        <end position="178"/>
    </location>
</feature>
<dbReference type="PANTHER" id="PTHR10110">
    <property type="entry name" value="SODIUM/HYDROGEN EXCHANGER"/>
    <property type="match status" value="1"/>
</dbReference>
<feature type="transmembrane region" description="Helical" evidence="11">
    <location>
        <begin position="92"/>
        <end position="111"/>
    </location>
</feature>
<proteinExistence type="inferred from homology"/>
<feature type="transmembrane region" description="Helical" evidence="11">
    <location>
        <begin position="317"/>
        <end position="336"/>
    </location>
</feature>
<evidence type="ECO:0000256" key="4">
    <source>
        <dbReference type="ARBA" id="ARBA00022989"/>
    </source>
</evidence>
<dbReference type="GO" id="GO:0005770">
    <property type="term" value="C:late endosome"/>
    <property type="evidence" value="ECO:0007669"/>
    <property type="project" value="TreeGrafter"/>
</dbReference>
<keyword evidence="5" id="KW-0915">Sodium</keyword>
<dbReference type="GO" id="GO:0015386">
    <property type="term" value="F:potassium:proton antiporter activity"/>
    <property type="evidence" value="ECO:0007669"/>
    <property type="project" value="TreeGrafter"/>
</dbReference>
<keyword evidence="2 9" id="KW-0813">Transport</keyword>
<keyword evidence="9" id="KW-0050">Antiport</keyword>
<evidence type="ECO:0000256" key="11">
    <source>
        <dbReference type="SAM" id="Phobius"/>
    </source>
</evidence>
<feature type="compositionally biased region" description="Polar residues" evidence="10">
    <location>
        <begin position="479"/>
        <end position="494"/>
    </location>
</feature>
<keyword evidence="6 9" id="KW-0406">Ion transport</keyword>
<evidence type="ECO:0000256" key="8">
    <source>
        <dbReference type="ARBA" id="ARBA00023201"/>
    </source>
</evidence>
<evidence type="ECO:0000256" key="7">
    <source>
        <dbReference type="ARBA" id="ARBA00023136"/>
    </source>
</evidence>
<feature type="region of interest" description="Disordered" evidence="10">
    <location>
        <begin position="478"/>
        <end position="510"/>
    </location>
</feature>
<keyword evidence="14" id="KW-1185">Reference proteome</keyword>
<evidence type="ECO:0000256" key="6">
    <source>
        <dbReference type="ARBA" id="ARBA00023065"/>
    </source>
</evidence>
<organism evidence="13 14">
    <name type="scientific">Wickerhamiella sorbophila</name>
    <dbReference type="NCBI Taxonomy" id="45607"/>
    <lineage>
        <taxon>Eukaryota</taxon>
        <taxon>Fungi</taxon>
        <taxon>Dikarya</taxon>
        <taxon>Ascomycota</taxon>
        <taxon>Saccharomycotina</taxon>
        <taxon>Dipodascomycetes</taxon>
        <taxon>Dipodascales</taxon>
        <taxon>Trichomonascaceae</taxon>
        <taxon>Wickerhamiella</taxon>
    </lineage>
</organism>
<dbReference type="InterPro" id="IPR006153">
    <property type="entry name" value="Cation/H_exchanger_TM"/>
</dbReference>
<dbReference type="GO" id="GO:0000329">
    <property type="term" value="C:fungal-type vacuole membrane"/>
    <property type="evidence" value="ECO:0007669"/>
    <property type="project" value="TreeGrafter"/>
</dbReference>
<evidence type="ECO:0000256" key="10">
    <source>
        <dbReference type="SAM" id="MobiDB-lite"/>
    </source>
</evidence>
<dbReference type="OrthoDB" id="196264at2759"/>
<dbReference type="PANTHER" id="PTHR10110:SF187">
    <property type="entry name" value="SODIUM_HYDROGEN EXCHANGER"/>
    <property type="match status" value="1"/>
</dbReference>
<reference evidence="13 14" key="1">
    <citation type="submission" date="2017-04" db="EMBL/GenBank/DDBJ databases">
        <title>Genome sequencing of [Candida] sorbophila.</title>
        <authorList>
            <person name="Ahn J.O."/>
        </authorList>
    </citation>
    <scope>NUCLEOTIDE SEQUENCE [LARGE SCALE GENOMIC DNA]</scope>
    <source>
        <strain evidence="13 14">DS02</strain>
    </source>
</reference>
<dbReference type="GeneID" id="36516416"/>
<evidence type="ECO:0000256" key="5">
    <source>
        <dbReference type="ARBA" id="ARBA00023053"/>
    </source>
</evidence>
<dbReference type="PRINTS" id="PR01084">
    <property type="entry name" value="NAHEXCHNGR"/>
</dbReference>
<dbReference type="InterPro" id="IPR004709">
    <property type="entry name" value="NaH_exchanger"/>
</dbReference>
<evidence type="ECO:0000259" key="12">
    <source>
        <dbReference type="Pfam" id="PF00999"/>
    </source>
</evidence>
<feature type="transmembrane region" description="Helical" evidence="11">
    <location>
        <begin position="286"/>
        <end position="305"/>
    </location>
</feature>
<evidence type="ECO:0000313" key="14">
    <source>
        <dbReference type="Proteomes" id="UP000238350"/>
    </source>
</evidence>
<protein>
    <recommendedName>
        <fullName evidence="9">Sodium/hydrogen exchanger</fullName>
    </recommendedName>
</protein>
<evidence type="ECO:0000313" key="13">
    <source>
        <dbReference type="EMBL" id="PRT55048.1"/>
    </source>
</evidence>
<keyword evidence="8 9" id="KW-0739">Sodium transport</keyword>
<evidence type="ECO:0000256" key="9">
    <source>
        <dbReference type="RuleBase" id="RU003722"/>
    </source>
</evidence>
<keyword evidence="4 11" id="KW-1133">Transmembrane helix</keyword>
<feature type="transmembrane region" description="Helical" evidence="11">
    <location>
        <begin position="65"/>
        <end position="86"/>
    </location>
</feature>
<comment type="caution">
    <text evidence="13">The sequence shown here is derived from an EMBL/GenBank/DDBJ whole genome shotgun (WGS) entry which is preliminary data.</text>
</comment>
<feature type="transmembrane region" description="Helical" evidence="11">
    <location>
        <begin position="123"/>
        <end position="147"/>
    </location>
</feature>
<dbReference type="EMBL" id="NDIQ01000021">
    <property type="protein sequence ID" value="PRT55048.1"/>
    <property type="molecule type" value="Genomic_DNA"/>
</dbReference>
<dbReference type="RefSeq" id="XP_024664993.1">
    <property type="nucleotide sequence ID" value="XM_024809225.1"/>
</dbReference>
<keyword evidence="7 11" id="KW-0472">Membrane</keyword>
<dbReference type="Gene3D" id="6.10.140.1330">
    <property type="match status" value="1"/>
</dbReference>
<evidence type="ECO:0000256" key="3">
    <source>
        <dbReference type="ARBA" id="ARBA00022692"/>
    </source>
</evidence>
<dbReference type="STRING" id="45607.A0A2T0FJ77"/>
<accession>A0A2T0FJ77</accession>
<dbReference type="NCBIfam" id="TIGR00840">
    <property type="entry name" value="b_cpa1"/>
    <property type="match status" value="1"/>
</dbReference>
<dbReference type="GO" id="GO:0007035">
    <property type="term" value="P:vacuolar acidification"/>
    <property type="evidence" value="ECO:0007669"/>
    <property type="project" value="TreeGrafter"/>
</dbReference>
<dbReference type="GO" id="GO:0005769">
    <property type="term" value="C:early endosome"/>
    <property type="evidence" value="ECO:0007669"/>
    <property type="project" value="TreeGrafter"/>
</dbReference>
<evidence type="ECO:0000256" key="1">
    <source>
        <dbReference type="ARBA" id="ARBA00004141"/>
    </source>
</evidence>
<dbReference type="Proteomes" id="UP000238350">
    <property type="component" value="Unassembled WGS sequence"/>
</dbReference>
<feature type="transmembrane region" description="Helical" evidence="11">
    <location>
        <begin position="428"/>
        <end position="450"/>
    </location>
</feature>
<feature type="domain" description="Cation/H+ exchanger transmembrane" evidence="12">
    <location>
        <begin position="47"/>
        <end position="454"/>
    </location>
</feature>
<gene>
    <name evidence="13" type="ORF">B9G98_02668</name>
</gene>
<feature type="transmembrane region" description="Helical" evidence="11">
    <location>
        <begin position="31"/>
        <end position="53"/>
    </location>
</feature>
<name>A0A2T0FJ77_9ASCO</name>
<evidence type="ECO:0000256" key="2">
    <source>
        <dbReference type="ARBA" id="ARBA00022448"/>
    </source>
</evidence>
<dbReference type="GO" id="GO:0015385">
    <property type="term" value="F:sodium:proton antiporter activity"/>
    <property type="evidence" value="ECO:0007669"/>
    <property type="project" value="InterPro"/>
</dbReference>
<feature type="transmembrane region" description="Helical" evidence="11">
    <location>
        <begin position="229"/>
        <end position="254"/>
    </location>
</feature>
<comment type="subcellular location">
    <subcellularLocation>
        <location evidence="1">Membrane</location>
        <topology evidence="1">Multi-pass membrane protein</topology>
    </subcellularLocation>
</comment>
<feature type="transmembrane region" description="Helical" evidence="11">
    <location>
        <begin position="348"/>
        <end position="373"/>
    </location>
</feature>